<dbReference type="GO" id="GO:0009003">
    <property type="term" value="F:signal peptidase activity"/>
    <property type="evidence" value="ECO:0007669"/>
    <property type="project" value="UniProtKB-EC"/>
</dbReference>
<keyword evidence="7" id="KW-0645">Protease</keyword>
<comment type="similarity">
    <text evidence="3 7">Belongs to the peptidase S26 family.</text>
</comment>
<dbReference type="InterPro" id="IPR000223">
    <property type="entry name" value="Pept_S26A_signal_pept_1"/>
</dbReference>
<evidence type="ECO:0000313" key="9">
    <source>
        <dbReference type="EMBL" id="CDD55855.1"/>
    </source>
</evidence>
<dbReference type="CDD" id="cd06530">
    <property type="entry name" value="S26_SPase_I"/>
    <property type="match status" value="1"/>
</dbReference>
<accession>R7ABZ2</accession>
<dbReference type="GO" id="GO:0005886">
    <property type="term" value="C:plasma membrane"/>
    <property type="evidence" value="ECO:0007669"/>
    <property type="project" value="UniProtKB-SubCell"/>
</dbReference>
<evidence type="ECO:0000256" key="5">
    <source>
        <dbReference type="ARBA" id="ARBA00022801"/>
    </source>
</evidence>
<dbReference type="PANTHER" id="PTHR43390">
    <property type="entry name" value="SIGNAL PEPTIDASE I"/>
    <property type="match status" value="1"/>
</dbReference>
<dbReference type="InterPro" id="IPR019533">
    <property type="entry name" value="Peptidase_S26"/>
</dbReference>
<dbReference type="PRINTS" id="PR00727">
    <property type="entry name" value="LEADERPTASE"/>
</dbReference>
<proteinExistence type="inferred from homology"/>
<keyword evidence="7" id="KW-0472">Membrane</keyword>
<dbReference type="Proteomes" id="UP000018141">
    <property type="component" value="Unassembled WGS sequence"/>
</dbReference>
<dbReference type="SUPFAM" id="SSF51306">
    <property type="entry name" value="LexA/Signal peptidase"/>
    <property type="match status" value="1"/>
</dbReference>
<keyword evidence="7" id="KW-1133">Transmembrane helix</keyword>
<dbReference type="Pfam" id="PF10502">
    <property type="entry name" value="Peptidase_S26"/>
    <property type="match status" value="1"/>
</dbReference>
<evidence type="ECO:0000256" key="3">
    <source>
        <dbReference type="ARBA" id="ARBA00009370"/>
    </source>
</evidence>
<dbReference type="EC" id="3.4.21.89" evidence="4 7"/>
<dbReference type="InterPro" id="IPR019757">
    <property type="entry name" value="Pept_S26A_signal_pept_1_Lys-AS"/>
</dbReference>
<evidence type="ECO:0000313" key="10">
    <source>
        <dbReference type="Proteomes" id="UP000018141"/>
    </source>
</evidence>
<organism evidence="9 10">
    <name type="scientific">Bacteroides pectinophilus CAG:437</name>
    <dbReference type="NCBI Taxonomy" id="1263051"/>
    <lineage>
        <taxon>Bacteria</taxon>
        <taxon>Bacillati</taxon>
        <taxon>Bacillota</taxon>
        <taxon>Clostridia</taxon>
        <taxon>Eubacteriales</taxon>
    </lineage>
</organism>
<keyword evidence="5 7" id="KW-0378">Hydrolase</keyword>
<feature type="domain" description="Peptidase S26" evidence="8">
    <location>
        <begin position="19"/>
        <end position="174"/>
    </location>
</feature>
<dbReference type="NCBIfam" id="TIGR02227">
    <property type="entry name" value="sigpep_I_bact"/>
    <property type="match status" value="1"/>
</dbReference>
<evidence type="ECO:0000256" key="2">
    <source>
        <dbReference type="ARBA" id="ARBA00004401"/>
    </source>
</evidence>
<dbReference type="EMBL" id="CBHH010000020">
    <property type="protein sequence ID" value="CDD55855.1"/>
    <property type="molecule type" value="Genomic_DNA"/>
</dbReference>
<comment type="subcellular location">
    <subcellularLocation>
        <location evidence="2">Cell membrane</location>
        <topology evidence="2">Single-pass type II membrane protein</topology>
    </subcellularLocation>
    <subcellularLocation>
        <location evidence="7">Membrane</location>
        <topology evidence="7">Single-pass type II membrane protein</topology>
    </subcellularLocation>
</comment>
<comment type="caution">
    <text evidence="9">The sequence shown here is derived from an EMBL/GenBank/DDBJ whole genome shotgun (WGS) entry which is preliminary data.</text>
</comment>
<evidence type="ECO:0000256" key="4">
    <source>
        <dbReference type="ARBA" id="ARBA00013208"/>
    </source>
</evidence>
<feature type="active site" evidence="6">
    <location>
        <position position="48"/>
    </location>
</feature>
<dbReference type="GO" id="GO:0004252">
    <property type="term" value="F:serine-type endopeptidase activity"/>
    <property type="evidence" value="ECO:0007669"/>
    <property type="project" value="InterPro"/>
</dbReference>
<dbReference type="PANTHER" id="PTHR43390:SF1">
    <property type="entry name" value="CHLOROPLAST PROCESSING PEPTIDASE"/>
    <property type="match status" value="1"/>
</dbReference>
<dbReference type="InterPro" id="IPR019758">
    <property type="entry name" value="Pept_S26A_signal_pept_1_CS"/>
</dbReference>
<evidence type="ECO:0000256" key="6">
    <source>
        <dbReference type="PIRSR" id="PIRSR600223-1"/>
    </source>
</evidence>
<evidence type="ECO:0000259" key="8">
    <source>
        <dbReference type="Pfam" id="PF10502"/>
    </source>
</evidence>
<reference evidence="9" key="1">
    <citation type="submission" date="2012-11" db="EMBL/GenBank/DDBJ databases">
        <title>Dependencies among metagenomic species, viruses, plasmids and units of genetic variation.</title>
        <authorList>
            <person name="Nielsen H.B."/>
            <person name="Almeida M."/>
            <person name="Juncker A.S."/>
            <person name="Rasmussen S."/>
            <person name="Li J."/>
            <person name="Sunagawa S."/>
            <person name="Plichta D."/>
            <person name="Gautier L."/>
            <person name="Le Chatelier E."/>
            <person name="Peletier E."/>
            <person name="Bonde I."/>
            <person name="Nielsen T."/>
            <person name="Manichanh C."/>
            <person name="Arumugam M."/>
            <person name="Batto J."/>
            <person name="Santos M.B.Q.D."/>
            <person name="Blom N."/>
            <person name="Borruel N."/>
            <person name="Burgdorf K.S."/>
            <person name="Boumezbeur F."/>
            <person name="Casellas F."/>
            <person name="Dore J."/>
            <person name="Guarner F."/>
            <person name="Hansen T."/>
            <person name="Hildebrand F."/>
            <person name="Kaas R.S."/>
            <person name="Kennedy S."/>
            <person name="Kristiansen K."/>
            <person name="Kultima J.R."/>
            <person name="Leonard P."/>
            <person name="Levenez F."/>
            <person name="Lund O."/>
            <person name="Moumen B."/>
            <person name="Le Paslier D."/>
            <person name="Pons N."/>
            <person name="Pedersen O."/>
            <person name="Prifti E."/>
            <person name="Qin J."/>
            <person name="Raes J."/>
            <person name="Tap J."/>
            <person name="Tims S."/>
            <person name="Ussery D.W."/>
            <person name="Yamada T."/>
            <person name="MetaHit consortium"/>
            <person name="Renault P."/>
            <person name="Sicheritz-Ponten T."/>
            <person name="Bork P."/>
            <person name="Wang J."/>
            <person name="Brunak S."/>
            <person name="Ehrlich S.D."/>
        </authorList>
    </citation>
    <scope>NUCLEOTIDE SEQUENCE [LARGE SCALE GENOMIC DNA]</scope>
</reference>
<evidence type="ECO:0000256" key="1">
    <source>
        <dbReference type="ARBA" id="ARBA00000677"/>
    </source>
</evidence>
<dbReference type="InterPro" id="IPR036286">
    <property type="entry name" value="LexA/Signal_pep-like_sf"/>
</dbReference>
<dbReference type="PROSITE" id="PS00761">
    <property type="entry name" value="SPASE_I_3"/>
    <property type="match status" value="1"/>
</dbReference>
<dbReference type="GO" id="GO:0006465">
    <property type="term" value="P:signal peptide processing"/>
    <property type="evidence" value="ECO:0007669"/>
    <property type="project" value="InterPro"/>
</dbReference>
<keyword evidence="7" id="KW-0812">Transmembrane</keyword>
<name>R7ABZ2_9FIRM</name>
<evidence type="ECO:0000256" key="7">
    <source>
        <dbReference type="RuleBase" id="RU362042"/>
    </source>
</evidence>
<protein>
    <recommendedName>
        <fullName evidence="4 7">Signal peptidase I</fullName>
        <ecNumber evidence="4 7">3.4.21.89</ecNumber>
    </recommendedName>
</protein>
<dbReference type="PROSITE" id="PS00760">
    <property type="entry name" value="SPASE_I_2"/>
    <property type="match status" value="1"/>
</dbReference>
<feature type="active site" evidence="6">
    <location>
        <position position="92"/>
    </location>
</feature>
<sequence length="185" mass="20607">MSGFRRRYKENTTLQRMAKLIADTIIVICAAYMVMALLCTRAHIIGNSMNDLLSNGQTVLINKLPYAFTSPKRYDVIAFEASGVSSSRIYVKRVIGLPGETVQIKDGKVYINGKQLEDDVVDSDILTAGLAAEPVILGMDEYFVLGDNRNNSEDSRFSNIAMVKRDNIIGSVWAVMSPLRDFKFI</sequence>
<gene>
    <name evidence="9" type="ORF">BN656_00579</name>
</gene>
<dbReference type="AlphaFoldDB" id="R7ABZ2"/>
<comment type="catalytic activity">
    <reaction evidence="1 7">
        <text>Cleavage of hydrophobic, N-terminal signal or leader sequences from secreted and periplasmic proteins.</text>
        <dbReference type="EC" id="3.4.21.89"/>
    </reaction>
</comment>
<feature type="transmembrane region" description="Helical" evidence="7">
    <location>
        <begin position="20"/>
        <end position="38"/>
    </location>
</feature>
<dbReference type="Gene3D" id="2.10.109.10">
    <property type="entry name" value="Umud Fragment, subunit A"/>
    <property type="match status" value="1"/>
</dbReference>